<dbReference type="SMART" id="SM00304">
    <property type="entry name" value="HAMP"/>
    <property type="match status" value="1"/>
</dbReference>
<evidence type="ECO:0000259" key="15">
    <source>
        <dbReference type="PROSITE" id="PS50109"/>
    </source>
</evidence>
<evidence type="ECO:0000256" key="12">
    <source>
        <dbReference type="ARBA" id="ARBA00023012"/>
    </source>
</evidence>
<name>A0ABX7Y645_9ACTN</name>
<comment type="subcellular location">
    <subcellularLocation>
        <location evidence="2">Cell membrane</location>
        <topology evidence="2">Multi-pass membrane protein</topology>
    </subcellularLocation>
</comment>
<keyword evidence="13" id="KW-0175">Coiled coil</keyword>
<dbReference type="SUPFAM" id="SSF47384">
    <property type="entry name" value="Homodimeric domain of signal transducing histidine kinase"/>
    <property type="match status" value="1"/>
</dbReference>
<dbReference type="GO" id="GO:0016301">
    <property type="term" value="F:kinase activity"/>
    <property type="evidence" value="ECO:0007669"/>
    <property type="project" value="UniProtKB-KW"/>
</dbReference>
<dbReference type="Pfam" id="PF00512">
    <property type="entry name" value="HisKA"/>
    <property type="match status" value="1"/>
</dbReference>
<keyword evidence="11 14" id="KW-1133">Transmembrane helix</keyword>
<organism evidence="17 18">
    <name type="scientific">Arachnia rubra</name>
    <dbReference type="NCBI Taxonomy" id="1547448"/>
    <lineage>
        <taxon>Bacteria</taxon>
        <taxon>Bacillati</taxon>
        <taxon>Actinomycetota</taxon>
        <taxon>Actinomycetes</taxon>
        <taxon>Propionibacteriales</taxon>
        <taxon>Propionibacteriaceae</taxon>
        <taxon>Arachnia</taxon>
    </lineage>
</organism>
<dbReference type="SMART" id="SM00388">
    <property type="entry name" value="HisKA"/>
    <property type="match status" value="1"/>
</dbReference>
<evidence type="ECO:0000256" key="9">
    <source>
        <dbReference type="ARBA" id="ARBA00022777"/>
    </source>
</evidence>
<dbReference type="PROSITE" id="PS50109">
    <property type="entry name" value="HIS_KIN"/>
    <property type="match status" value="1"/>
</dbReference>
<feature type="domain" description="HAMP" evidence="16">
    <location>
        <begin position="146"/>
        <end position="198"/>
    </location>
</feature>
<keyword evidence="4" id="KW-1003">Cell membrane</keyword>
<evidence type="ECO:0000313" key="18">
    <source>
        <dbReference type="Proteomes" id="UP000678513"/>
    </source>
</evidence>
<dbReference type="InterPro" id="IPR004358">
    <property type="entry name" value="Sig_transdc_His_kin-like_C"/>
</dbReference>
<sequence length="416" mass="44253">MRRGFGIGIVVVAVVGIVVTWWLASRPTPTPQTAEFNDIAQTLAEHWPSIHEEDFARSPVPFLVIGEDGTPLFRRGDIPASTLQAAGAGSPSLPVLVSGRWVAQVYFPNIPAGDYAARQHLTAWAVTGAIAAVTLLATAHTWWLRRRVVLPFRRLERFAADVAAGDLDAPLQVDAGNVFGAWSESFDVMRRELAAARTQAAAAEESKRQLVAQISHDIRTPLASIKATAEVLGLKETDPSRLERLGVIDSKVAQLQSLVADLATAGTASRPSLEIRPEVVTGSEIATWVSHAGSAYGVTVGPIPDCLVEVDPGRMQQVFDNILTNATKYARTAVTVTARLDADVLCIDVQDEGPGLPAAEVQAVFDHRFRGSNSAGIPGEGLGLHTCAQLMDAMGGSISASGDPGFRIRLGLPLAR</sequence>
<evidence type="ECO:0000256" key="10">
    <source>
        <dbReference type="ARBA" id="ARBA00022840"/>
    </source>
</evidence>
<evidence type="ECO:0000256" key="14">
    <source>
        <dbReference type="SAM" id="Phobius"/>
    </source>
</evidence>
<evidence type="ECO:0000256" key="5">
    <source>
        <dbReference type="ARBA" id="ARBA00022553"/>
    </source>
</evidence>
<feature type="domain" description="Histidine kinase" evidence="15">
    <location>
        <begin position="213"/>
        <end position="416"/>
    </location>
</feature>
<dbReference type="CDD" id="cd06225">
    <property type="entry name" value="HAMP"/>
    <property type="match status" value="1"/>
</dbReference>
<keyword evidence="14" id="KW-0472">Membrane</keyword>
<dbReference type="PANTHER" id="PTHR44936">
    <property type="entry name" value="SENSOR PROTEIN CREC"/>
    <property type="match status" value="1"/>
</dbReference>
<dbReference type="InterPro" id="IPR003594">
    <property type="entry name" value="HATPase_dom"/>
</dbReference>
<dbReference type="Pfam" id="PF02518">
    <property type="entry name" value="HATPase_c"/>
    <property type="match status" value="1"/>
</dbReference>
<accession>A0ABX7Y645</accession>
<evidence type="ECO:0000256" key="2">
    <source>
        <dbReference type="ARBA" id="ARBA00004651"/>
    </source>
</evidence>
<evidence type="ECO:0000256" key="8">
    <source>
        <dbReference type="ARBA" id="ARBA00022741"/>
    </source>
</evidence>
<dbReference type="Gene3D" id="6.10.340.10">
    <property type="match status" value="1"/>
</dbReference>
<dbReference type="Proteomes" id="UP000678513">
    <property type="component" value="Chromosome"/>
</dbReference>
<evidence type="ECO:0000256" key="11">
    <source>
        <dbReference type="ARBA" id="ARBA00022989"/>
    </source>
</evidence>
<gene>
    <name evidence="17" type="ORF">J5A65_13835</name>
</gene>
<dbReference type="RefSeq" id="WP_212323328.1">
    <property type="nucleotide sequence ID" value="NZ_AP024463.1"/>
</dbReference>
<evidence type="ECO:0000256" key="7">
    <source>
        <dbReference type="ARBA" id="ARBA00022692"/>
    </source>
</evidence>
<keyword evidence="18" id="KW-1185">Reference proteome</keyword>
<keyword evidence="9 17" id="KW-0418">Kinase</keyword>
<dbReference type="PANTHER" id="PTHR44936:SF10">
    <property type="entry name" value="SENSOR PROTEIN RSTB"/>
    <property type="match status" value="1"/>
</dbReference>
<evidence type="ECO:0000313" key="17">
    <source>
        <dbReference type="EMBL" id="QUC07973.1"/>
    </source>
</evidence>
<dbReference type="CDD" id="cd00075">
    <property type="entry name" value="HATPase"/>
    <property type="match status" value="1"/>
</dbReference>
<protein>
    <recommendedName>
        <fullName evidence="3">histidine kinase</fullName>
        <ecNumber evidence="3">2.7.13.3</ecNumber>
    </recommendedName>
</protein>
<comment type="catalytic activity">
    <reaction evidence="1">
        <text>ATP + protein L-histidine = ADP + protein N-phospho-L-histidine.</text>
        <dbReference type="EC" id="2.7.13.3"/>
    </reaction>
</comment>
<keyword evidence="6" id="KW-0808">Transferase</keyword>
<dbReference type="Gene3D" id="1.10.287.130">
    <property type="match status" value="1"/>
</dbReference>
<feature type="transmembrane region" description="Helical" evidence="14">
    <location>
        <begin position="5"/>
        <end position="24"/>
    </location>
</feature>
<dbReference type="InterPro" id="IPR003661">
    <property type="entry name" value="HisK_dim/P_dom"/>
</dbReference>
<keyword evidence="7 14" id="KW-0812">Transmembrane</keyword>
<reference evidence="17 18" key="1">
    <citation type="submission" date="2021-03" db="EMBL/GenBank/DDBJ databases">
        <title>Human Oral Microbial Genomes.</title>
        <authorList>
            <person name="Johnston C.D."/>
            <person name="Chen T."/>
            <person name="Dewhirst F.E."/>
        </authorList>
    </citation>
    <scope>NUCLEOTIDE SEQUENCE [LARGE SCALE GENOMIC DNA]</scope>
    <source>
        <strain evidence="17 18">DSMZ 100122</strain>
    </source>
</reference>
<evidence type="ECO:0000256" key="4">
    <source>
        <dbReference type="ARBA" id="ARBA00022475"/>
    </source>
</evidence>
<dbReference type="PROSITE" id="PS50885">
    <property type="entry name" value="HAMP"/>
    <property type="match status" value="1"/>
</dbReference>
<feature type="coiled-coil region" evidence="13">
    <location>
        <begin position="186"/>
        <end position="213"/>
    </location>
</feature>
<dbReference type="InterPro" id="IPR003660">
    <property type="entry name" value="HAMP_dom"/>
</dbReference>
<evidence type="ECO:0000256" key="3">
    <source>
        <dbReference type="ARBA" id="ARBA00012438"/>
    </source>
</evidence>
<dbReference type="InterPro" id="IPR036890">
    <property type="entry name" value="HATPase_C_sf"/>
</dbReference>
<feature type="transmembrane region" description="Helical" evidence="14">
    <location>
        <begin position="121"/>
        <end position="144"/>
    </location>
</feature>
<keyword evidence="10" id="KW-0067">ATP-binding</keyword>
<dbReference type="Gene3D" id="3.30.565.10">
    <property type="entry name" value="Histidine kinase-like ATPase, C-terminal domain"/>
    <property type="match status" value="1"/>
</dbReference>
<dbReference type="InterPro" id="IPR005467">
    <property type="entry name" value="His_kinase_dom"/>
</dbReference>
<evidence type="ECO:0000259" key="16">
    <source>
        <dbReference type="PROSITE" id="PS50885"/>
    </source>
</evidence>
<dbReference type="EMBL" id="CP072384">
    <property type="protein sequence ID" value="QUC07973.1"/>
    <property type="molecule type" value="Genomic_DNA"/>
</dbReference>
<dbReference type="PRINTS" id="PR00344">
    <property type="entry name" value="BCTRLSENSOR"/>
</dbReference>
<proteinExistence type="predicted"/>
<keyword evidence="12" id="KW-0902">Two-component regulatory system</keyword>
<keyword evidence="5" id="KW-0597">Phosphoprotein</keyword>
<evidence type="ECO:0000256" key="1">
    <source>
        <dbReference type="ARBA" id="ARBA00000085"/>
    </source>
</evidence>
<evidence type="ECO:0000256" key="6">
    <source>
        <dbReference type="ARBA" id="ARBA00022679"/>
    </source>
</evidence>
<keyword evidence="8" id="KW-0547">Nucleotide-binding</keyword>
<dbReference type="InterPro" id="IPR036097">
    <property type="entry name" value="HisK_dim/P_sf"/>
</dbReference>
<dbReference type="EC" id="2.7.13.3" evidence="3"/>
<evidence type="ECO:0000256" key="13">
    <source>
        <dbReference type="SAM" id="Coils"/>
    </source>
</evidence>
<dbReference type="SUPFAM" id="SSF55874">
    <property type="entry name" value="ATPase domain of HSP90 chaperone/DNA topoisomerase II/histidine kinase"/>
    <property type="match status" value="1"/>
</dbReference>
<dbReference type="InterPro" id="IPR050980">
    <property type="entry name" value="2C_sensor_his_kinase"/>
</dbReference>
<dbReference type="SMART" id="SM00387">
    <property type="entry name" value="HATPase_c"/>
    <property type="match status" value="1"/>
</dbReference>
<dbReference type="CDD" id="cd00082">
    <property type="entry name" value="HisKA"/>
    <property type="match status" value="1"/>
</dbReference>